<comment type="function">
    <text evidence="20">Catalyzes the condensation reaction of fatty acid synthesis by the addition to an acyl acceptor of two carbons from malonyl-ACP. Catalyzes the first condensation reaction which initiates fatty acid synthesis and may therefore play a role in governing the total rate of fatty acid production. Possesses both acetoacetyl-ACP synthase and acetyl transacylase activities. Its substrate specificity determines the biosynthesis of branched-chain and/or straight-chain of fatty acids.</text>
</comment>
<dbReference type="OrthoDB" id="9815506at2"/>
<dbReference type="HAMAP" id="MF_01815">
    <property type="entry name" value="FabH"/>
    <property type="match status" value="1"/>
</dbReference>
<dbReference type="RefSeq" id="WP_033677051.1">
    <property type="nucleotide sequence ID" value="NZ_JOTM01000027.1"/>
</dbReference>
<dbReference type="STRING" id="574375.AZF08_14475"/>
<feature type="active site" evidence="20">
    <location>
        <position position="114"/>
    </location>
</feature>
<comment type="catalytic activity">
    <reaction evidence="18">
        <text>3-methylbutanoyl-CoA + malonyl-[ACP] + H(+) = 5-methyl-3-oxohexanoyl-[ACP] + CO2 + CoA</text>
        <dbReference type="Rhea" id="RHEA:42272"/>
        <dbReference type="Rhea" id="RHEA-COMP:9623"/>
        <dbReference type="Rhea" id="RHEA-COMP:9941"/>
        <dbReference type="ChEBI" id="CHEBI:15378"/>
        <dbReference type="ChEBI" id="CHEBI:16526"/>
        <dbReference type="ChEBI" id="CHEBI:57287"/>
        <dbReference type="ChEBI" id="CHEBI:57345"/>
        <dbReference type="ChEBI" id="CHEBI:78449"/>
        <dbReference type="ChEBI" id="CHEBI:78822"/>
        <dbReference type="EC" id="2.3.1.300"/>
    </reaction>
    <physiologicalReaction direction="left-to-right" evidence="18">
        <dbReference type="Rhea" id="RHEA:42273"/>
    </physiologicalReaction>
</comment>
<evidence type="ECO:0000256" key="15">
    <source>
        <dbReference type="ARBA" id="ARBA00052407"/>
    </source>
</evidence>
<dbReference type="GO" id="GO:0033818">
    <property type="term" value="F:beta-ketoacyl-acyl-carrier-protein synthase III activity"/>
    <property type="evidence" value="ECO:0007669"/>
    <property type="project" value="UniProtKB-UniRule"/>
</dbReference>
<evidence type="ECO:0000313" key="24">
    <source>
        <dbReference type="Proteomes" id="UP000027778"/>
    </source>
</evidence>
<accession>A0A073K7Y0</accession>
<keyword evidence="5 20" id="KW-0808">Transferase</keyword>
<dbReference type="GO" id="GO:0005737">
    <property type="term" value="C:cytoplasm"/>
    <property type="evidence" value="ECO:0007669"/>
    <property type="project" value="UniProtKB-SubCell"/>
</dbReference>
<dbReference type="EMBL" id="JOTM01000027">
    <property type="protein sequence ID" value="KEK22656.1"/>
    <property type="molecule type" value="Genomic_DNA"/>
</dbReference>
<comment type="subunit">
    <text evidence="20">Homodimer.</text>
</comment>
<dbReference type="CDD" id="cd00830">
    <property type="entry name" value="KAS_III"/>
    <property type="match status" value="1"/>
</dbReference>
<evidence type="ECO:0000256" key="5">
    <source>
        <dbReference type="ARBA" id="ARBA00022679"/>
    </source>
</evidence>
<feature type="active site" evidence="20">
    <location>
        <position position="251"/>
    </location>
</feature>
<evidence type="ECO:0000259" key="21">
    <source>
        <dbReference type="Pfam" id="PF08541"/>
    </source>
</evidence>
<keyword evidence="7 20" id="KW-0443">Lipid metabolism</keyword>
<comment type="catalytic activity">
    <reaction evidence="16">
        <text>2-methylpropanoyl-CoA + malonyl-[ACP] + H(+) = 4-methyl-3-oxopentanoyl-[ACP] + CO2 + CoA</text>
        <dbReference type="Rhea" id="RHEA:42268"/>
        <dbReference type="Rhea" id="RHEA-COMP:9623"/>
        <dbReference type="Rhea" id="RHEA-COMP:9940"/>
        <dbReference type="ChEBI" id="CHEBI:15378"/>
        <dbReference type="ChEBI" id="CHEBI:16526"/>
        <dbReference type="ChEBI" id="CHEBI:57287"/>
        <dbReference type="ChEBI" id="CHEBI:57338"/>
        <dbReference type="ChEBI" id="CHEBI:78449"/>
        <dbReference type="ChEBI" id="CHEBI:78820"/>
        <dbReference type="EC" id="2.3.1.300"/>
    </reaction>
    <physiologicalReaction direction="left-to-right" evidence="16">
        <dbReference type="Rhea" id="RHEA:42269"/>
    </physiologicalReaction>
</comment>
<comment type="catalytic activity">
    <reaction evidence="17">
        <text>butanoyl-CoA + malonyl-[ACP] + H(+) = 3-oxohexanoyl-[ACP] + CO2 + CoA</text>
        <dbReference type="Rhea" id="RHEA:42248"/>
        <dbReference type="Rhea" id="RHEA-COMP:9623"/>
        <dbReference type="Rhea" id="RHEA-COMP:9629"/>
        <dbReference type="ChEBI" id="CHEBI:15378"/>
        <dbReference type="ChEBI" id="CHEBI:16526"/>
        <dbReference type="ChEBI" id="CHEBI:57287"/>
        <dbReference type="ChEBI" id="CHEBI:57371"/>
        <dbReference type="ChEBI" id="CHEBI:78449"/>
        <dbReference type="ChEBI" id="CHEBI:78456"/>
    </reaction>
    <physiologicalReaction direction="left-to-right" evidence="17">
        <dbReference type="Rhea" id="RHEA:42249"/>
    </physiologicalReaction>
</comment>
<dbReference type="GO" id="GO:0044550">
    <property type="term" value="P:secondary metabolite biosynthetic process"/>
    <property type="evidence" value="ECO:0007669"/>
    <property type="project" value="TreeGrafter"/>
</dbReference>
<comment type="catalytic activity">
    <reaction evidence="14">
        <text>heptanoyl-CoA + malonyl-[ACP] + H(+) = 3-oxononanoyl-[ACP] + CO2 + CoA</text>
        <dbReference type="Rhea" id="RHEA:42260"/>
        <dbReference type="Rhea" id="RHEA-COMP:9623"/>
        <dbReference type="Rhea" id="RHEA-COMP:9944"/>
        <dbReference type="ChEBI" id="CHEBI:15378"/>
        <dbReference type="ChEBI" id="CHEBI:16526"/>
        <dbReference type="ChEBI" id="CHEBI:57287"/>
        <dbReference type="ChEBI" id="CHEBI:78449"/>
        <dbReference type="ChEBI" id="CHEBI:78811"/>
        <dbReference type="ChEBI" id="CHEBI:78826"/>
    </reaction>
    <physiologicalReaction direction="left-to-right" evidence="14">
        <dbReference type="Rhea" id="RHEA:42261"/>
    </physiologicalReaction>
</comment>
<dbReference type="GO" id="GO:0004315">
    <property type="term" value="F:3-oxoacyl-[acyl-carrier-protein] synthase activity"/>
    <property type="evidence" value="ECO:0007669"/>
    <property type="project" value="InterPro"/>
</dbReference>
<keyword evidence="4 20" id="KW-0444">Lipid biosynthesis</keyword>
<evidence type="ECO:0000256" key="4">
    <source>
        <dbReference type="ARBA" id="ARBA00022516"/>
    </source>
</evidence>
<feature type="domain" description="Beta-ketoacyl-[acyl-carrier-protein] synthase III C-terminal" evidence="21">
    <location>
        <begin position="235"/>
        <end position="324"/>
    </location>
</feature>
<comment type="catalytic activity">
    <reaction evidence="13">
        <text>hexanoyl-CoA + malonyl-[ACP] + H(+) = 3-oxooctanoyl-[ACP] + CO2 + CoA</text>
        <dbReference type="Rhea" id="RHEA:42256"/>
        <dbReference type="Rhea" id="RHEA-COMP:9623"/>
        <dbReference type="Rhea" id="RHEA-COMP:9633"/>
        <dbReference type="ChEBI" id="CHEBI:15378"/>
        <dbReference type="ChEBI" id="CHEBI:16526"/>
        <dbReference type="ChEBI" id="CHEBI:57287"/>
        <dbReference type="ChEBI" id="CHEBI:62620"/>
        <dbReference type="ChEBI" id="CHEBI:78449"/>
        <dbReference type="ChEBI" id="CHEBI:78460"/>
    </reaction>
    <physiologicalReaction direction="left-to-right" evidence="13">
        <dbReference type="Rhea" id="RHEA:42257"/>
    </physiologicalReaction>
</comment>
<keyword evidence="8 20" id="KW-0275">Fatty acid biosynthesis</keyword>
<dbReference type="InterPro" id="IPR004655">
    <property type="entry name" value="FabH"/>
</dbReference>
<dbReference type="InterPro" id="IPR013747">
    <property type="entry name" value="ACP_syn_III_C"/>
</dbReference>
<reference evidence="23 24" key="1">
    <citation type="submission" date="2014-06" db="EMBL/GenBank/DDBJ databases">
        <title>Draft genome sequence of Bacillus gaemokensis JCM 15801 (MCCC 1A00707).</title>
        <authorList>
            <person name="Lai Q."/>
            <person name="Liu Y."/>
            <person name="Shao Z."/>
        </authorList>
    </citation>
    <scope>NUCLEOTIDE SEQUENCE [LARGE SCALE GENOMIC DNA]</scope>
    <source>
        <strain evidence="23 24">JCM 15801</strain>
    </source>
</reference>
<comment type="subcellular location">
    <subcellularLocation>
        <location evidence="20">Cytoplasm</location>
    </subcellularLocation>
</comment>
<dbReference type="Pfam" id="PF08545">
    <property type="entry name" value="ACP_syn_III"/>
    <property type="match status" value="1"/>
</dbReference>
<evidence type="ECO:0000313" key="23">
    <source>
        <dbReference type="EMBL" id="KEK22656.1"/>
    </source>
</evidence>
<keyword evidence="20" id="KW-0511">Multifunctional enzyme</keyword>
<comment type="domain">
    <text evidence="20">The last Arg residue of the ACP-binding site is essential for the weak association between ACP/AcpP and FabH.</text>
</comment>
<evidence type="ECO:0000256" key="13">
    <source>
        <dbReference type="ARBA" id="ARBA00051330"/>
    </source>
</evidence>
<comment type="catalytic activity">
    <reaction evidence="11">
        <text>malonyl-[ACP] + propanoyl-CoA + H(+) = 3-oxopentanoyl-[ACP] + CO2 + CoA</text>
        <dbReference type="Rhea" id="RHEA:42244"/>
        <dbReference type="Rhea" id="RHEA-COMP:9623"/>
        <dbReference type="Rhea" id="RHEA-COMP:9939"/>
        <dbReference type="ChEBI" id="CHEBI:15378"/>
        <dbReference type="ChEBI" id="CHEBI:16526"/>
        <dbReference type="ChEBI" id="CHEBI:57287"/>
        <dbReference type="ChEBI" id="CHEBI:57392"/>
        <dbReference type="ChEBI" id="CHEBI:78449"/>
        <dbReference type="ChEBI" id="CHEBI:78818"/>
    </reaction>
    <physiologicalReaction direction="left-to-right" evidence="11">
        <dbReference type="Rhea" id="RHEA:42245"/>
    </physiologicalReaction>
</comment>
<dbReference type="PANTHER" id="PTHR34069">
    <property type="entry name" value="3-OXOACYL-[ACYL-CARRIER-PROTEIN] SYNTHASE 3"/>
    <property type="match status" value="1"/>
</dbReference>
<evidence type="ECO:0000256" key="9">
    <source>
        <dbReference type="ARBA" id="ARBA00023315"/>
    </source>
</evidence>
<evidence type="ECO:0000256" key="12">
    <source>
        <dbReference type="ARBA" id="ARBA00051096"/>
    </source>
</evidence>
<keyword evidence="3 20" id="KW-0963">Cytoplasm</keyword>
<dbReference type="InterPro" id="IPR013751">
    <property type="entry name" value="ACP_syn_III_N"/>
</dbReference>
<dbReference type="AlphaFoldDB" id="A0A073K7Y0"/>
<dbReference type="GO" id="GO:0006633">
    <property type="term" value="P:fatty acid biosynthetic process"/>
    <property type="evidence" value="ECO:0007669"/>
    <property type="project" value="UniProtKB-UniRule"/>
</dbReference>
<dbReference type="FunFam" id="3.40.47.10:FF:000004">
    <property type="entry name" value="3-oxoacyl-[acyl-carrier-protein] synthase 3"/>
    <property type="match status" value="1"/>
</dbReference>
<evidence type="ECO:0000256" key="1">
    <source>
        <dbReference type="ARBA" id="ARBA00005194"/>
    </source>
</evidence>
<comment type="catalytic activity">
    <reaction evidence="12">
        <text>malonyl-[ACP] + acetyl-CoA + H(+) = 3-oxobutanoyl-[ACP] + CO2 + CoA</text>
        <dbReference type="Rhea" id="RHEA:12080"/>
        <dbReference type="Rhea" id="RHEA-COMP:9623"/>
        <dbReference type="Rhea" id="RHEA-COMP:9625"/>
        <dbReference type="ChEBI" id="CHEBI:15378"/>
        <dbReference type="ChEBI" id="CHEBI:16526"/>
        <dbReference type="ChEBI" id="CHEBI:57287"/>
        <dbReference type="ChEBI" id="CHEBI:57288"/>
        <dbReference type="ChEBI" id="CHEBI:78449"/>
        <dbReference type="ChEBI" id="CHEBI:78450"/>
        <dbReference type="EC" id="2.3.1.180"/>
    </reaction>
    <physiologicalReaction direction="left-to-right" evidence="12">
        <dbReference type="Rhea" id="RHEA:12081"/>
    </physiologicalReaction>
</comment>
<comment type="pathway">
    <text evidence="1 20">Lipid metabolism; fatty acid biosynthesis.</text>
</comment>
<evidence type="ECO:0000256" key="20">
    <source>
        <dbReference type="HAMAP-Rule" id="MF_01815"/>
    </source>
</evidence>
<sequence length="326" mass="35363">MNSKARITAVGTYVPEKVLSNEDLSNLVETTDEWIVQRTGMHERRITSSDEFSTTLCIRAVQNLIDRFHVSIDDVDLIIVATATPDYMFPNTASQVQAHFEIPHTGAIDLSAACAGFVYGLIVANGLITSGINKKILVIGAETLSKITDYSDRTTCILFGDGAGAALVEYDEQNPSFLGTHMGSKGSGGINLYQTALSKTMNGEALQDTPYLVQNGSAVYKWAVNTVPQGVQELLEKNHLNISNIDWFIPHSVNLRMIESICERTGFSLDRTLMSLQYCGNTSAASIPLALDIGLKDGKINNGDTLLLYGFGGGLVHAGLILKWNI</sequence>
<feature type="domain" description="Beta-ketoacyl-[acyl-carrier-protein] synthase III N-terminal" evidence="22">
    <location>
        <begin position="108"/>
        <end position="186"/>
    </location>
</feature>
<dbReference type="PANTHER" id="PTHR34069:SF2">
    <property type="entry name" value="BETA-KETOACYL-[ACYL-CARRIER-PROTEIN] SYNTHASE III"/>
    <property type="match status" value="1"/>
</dbReference>
<keyword evidence="6 20" id="KW-0276">Fatty acid metabolism</keyword>
<feature type="active site" evidence="20">
    <location>
        <position position="281"/>
    </location>
</feature>
<evidence type="ECO:0000256" key="14">
    <source>
        <dbReference type="ARBA" id="ARBA00052279"/>
    </source>
</evidence>
<keyword evidence="24" id="KW-1185">Reference proteome</keyword>
<protein>
    <recommendedName>
        <fullName evidence="20">Beta-ketoacyl-[acyl-carrier-protein] synthase III</fullName>
        <shortName evidence="20">Beta-ketoacyl-ACP synthase III</shortName>
        <shortName evidence="20">KAS III</shortName>
        <ecNumber evidence="20">2.3.1.180</ecNumber>
    </recommendedName>
    <alternativeName>
        <fullName evidence="20">3-oxoacyl-[acyl-carrier-protein] synthase 3</fullName>
    </alternativeName>
    <alternativeName>
        <fullName evidence="20">3-oxoacyl-[acyl-carrier-protein] synthase III</fullName>
    </alternativeName>
</protein>
<comment type="caution">
    <text evidence="23">The sequence shown here is derived from an EMBL/GenBank/DDBJ whole genome shotgun (WGS) entry which is preliminary data.</text>
</comment>
<evidence type="ECO:0000256" key="7">
    <source>
        <dbReference type="ARBA" id="ARBA00023098"/>
    </source>
</evidence>
<evidence type="ECO:0000256" key="11">
    <source>
        <dbReference type="ARBA" id="ARBA00050980"/>
    </source>
</evidence>
<comment type="function">
    <text evidence="19">Catalyzes the condensation reaction of fatty acid synthesis by the addition to an acyl acceptor of two carbons from malonyl-ACP. Catalyzes the first condensation reaction which initiates fatty acid synthesis and may therefore play a role in governing the total rate of fatty acid production. Possesses both acetoacetyl-ACP synthase and acetyl transacylase activities. Has some substrate specificity for branched chain acyl-CoA, determining the biosynthesis of branched-chain of fatty acids instead of straight-chain.</text>
</comment>
<evidence type="ECO:0000259" key="22">
    <source>
        <dbReference type="Pfam" id="PF08545"/>
    </source>
</evidence>
<gene>
    <name evidence="20" type="primary">fabH</name>
    <name evidence="23" type="ORF">BAGA_16955</name>
</gene>
<evidence type="ECO:0000256" key="2">
    <source>
        <dbReference type="ARBA" id="ARBA00008642"/>
    </source>
</evidence>
<comment type="caution">
    <text evidence="20">Lacks conserved residue(s) required for the propagation of feature annotation.</text>
</comment>
<evidence type="ECO:0000256" key="6">
    <source>
        <dbReference type="ARBA" id="ARBA00022832"/>
    </source>
</evidence>
<dbReference type="Proteomes" id="UP000027778">
    <property type="component" value="Unassembled WGS sequence"/>
</dbReference>
<evidence type="ECO:0000256" key="17">
    <source>
        <dbReference type="ARBA" id="ARBA00052801"/>
    </source>
</evidence>
<dbReference type="EC" id="2.3.1.180" evidence="20"/>
<keyword evidence="9 20" id="KW-0012">Acyltransferase</keyword>
<evidence type="ECO:0000256" key="19">
    <source>
        <dbReference type="ARBA" id="ARBA00056015"/>
    </source>
</evidence>
<comment type="similarity">
    <text evidence="2 20">Belongs to the thiolase-like superfamily. FabH family.</text>
</comment>
<dbReference type="Gene3D" id="3.40.47.10">
    <property type="match status" value="1"/>
</dbReference>
<dbReference type="UniPathway" id="UPA00094"/>
<evidence type="ECO:0000256" key="3">
    <source>
        <dbReference type="ARBA" id="ARBA00022490"/>
    </source>
</evidence>
<comment type="catalytic activity">
    <reaction evidence="15">
        <text>(2S)-2-methylbutanoyl-CoA + malonyl-[ACP] + H(+) = (4S)-4-methyl-3-oxohexanoyl-[ACP] + CO2 + CoA</text>
        <dbReference type="Rhea" id="RHEA:42276"/>
        <dbReference type="Rhea" id="RHEA-COMP:9623"/>
        <dbReference type="Rhea" id="RHEA-COMP:17148"/>
        <dbReference type="ChEBI" id="CHEBI:15378"/>
        <dbReference type="ChEBI" id="CHEBI:16526"/>
        <dbReference type="ChEBI" id="CHEBI:57287"/>
        <dbReference type="ChEBI" id="CHEBI:78449"/>
        <dbReference type="ChEBI" id="CHEBI:88166"/>
        <dbReference type="ChEBI" id="CHEBI:167462"/>
        <dbReference type="EC" id="2.3.1.300"/>
    </reaction>
    <physiologicalReaction direction="left-to-right" evidence="15">
        <dbReference type="Rhea" id="RHEA:42277"/>
    </physiologicalReaction>
</comment>
<evidence type="ECO:0000256" key="16">
    <source>
        <dbReference type="ARBA" id="ARBA00052467"/>
    </source>
</evidence>
<dbReference type="NCBIfam" id="TIGR00747">
    <property type="entry name" value="fabH"/>
    <property type="match status" value="1"/>
</dbReference>
<evidence type="ECO:0000256" key="8">
    <source>
        <dbReference type="ARBA" id="ARBA00023160"/>
    </source>
</evidence>
<dbReference type="eggNOG" id="COG0332">
    <property type="taxonomic scope" value="Bacteria"/>
</dbReference>
<comment type="catalytic activity">
    <reaction evidence="10">
        <text>pentanoyl-CoA + malonyl-[ACP] + H(+) = 3-oxoheptanoyl-[ACP] + CO2 + CoA</text>
        <dbReference type="Rhea" id="RHEA:42252"/>
        <dbReference type="Rhea" id="RHEA-COMP:9623"/>
        <dbReference type="Rhea" id="RHEA-COMP:9943"/>
        <dbReference type="ChEBI" id="CHEBI:15378"/>
        <dbReference type="ChEBI" id="CHEBI:16526"/>
        <dbReference type="ChEBI" id="CHEBI:57287"/>
        <dbReference type="ChEBI" id="CHEBI:57389"/>
        <dbReference type="ChEBI" id="CHEBI:78449"/>
        <dbReference type="ChEBI" id="CHEBI:78824"/>
    </reaction>
    <physiologicalReaction direction="left-to-right" evidence="10">
        <dbReference type="Rhea" id="RHEA:42253"/>
    </physiologicalReaction>
</comment>
<proteinExistence type="inferred from homology"/>
<name>A0A073K7Y0_9BACI</name>
<dbReference type="InterPro" id="IPR016039">
    <property type="entry name" value="Thiolase-like"/>
</dbReference>
<dbReference type="NCBIfam" id="NF006829">
    <property type="entry name" value="PRK09352.1"/>
    <property type="match status" value="1"/>
</dbReference>
<dbReference type="SUPFAM" id="SSF53901">
    <property type="entry name" value="Thiolase-like"/>
    <property type="match status" value="1"/>
</dbReference>
<organism evidence="23 24">
    <name type="scientific">Bacillus gaemokensis</name>
    <dbReference type="NCBI Taxonomy" id="574375"/>
    <lineage>
        <taxon>Bacteria</taxon>
        <taxon>Bacillati</taxon>
        <taxon>Bacillota</taxon>
        <taxon>Bacilli</taxon>
        <taxon>Bacillales</taxon>
        <taxon>Bacillaceae</taxon>
        <taxon>Bacillus</taxon>
        <taxon>Bacillus cereus group</taxon>
    </lineage>
</organism>
<dbReference type="Pfam" id="PF08541">
    <property type="entry name" value="ACP_syn_III_C"/>
    <property type="match status" value="1"/>
</dbReference>
<evidence type="ECO:0000256" key="10">
    <source>
        <dbReference type="ARBA" id="ARBA00050479"/>
    </source>
</evidence>
<evidence type="ECO:0000256" key="18">
    <source>
        <dbReference type="ARBA" id="ARBA00052985"/>
    </source>
</evidence>